<name>A0A5J4VF13_9EUKA</name>
<organism evidence="11 12">
    <name type="scientific">Streblomastix strix</name>
    <dbReference type="NCBI Taxonomy" id="222440"/>
    <lineage>
        <taxon>Eukaryota</taxon>
        <taxon>Metamonada</taxon>
        <taxon>Preaxostyla</taxon>
        <taxon>Oxymonadida</taxon>
        <taxon>Streblomastigidae</taxon>
        <taxon>Streblomastix</taxon>
    </lineage>
</organism>
<evidence type="ECO:0000256" key="9">
    <source>
        <dbReference type="SAM" id="MobiDB-lite"/>
    </source>
</evidence>
<protein>
    <recommendedName>
        <fullName evidence="10">Ubiquitin-like domain-containing protein</fullName>
    </recommendedName>
</protein>
<sequence>MQIKAKTISGKTITLDVNNFDTIQSVKQQIQAKEGISANYQELLYAGHPLEDFQTLQSYGIQSETTLNLFMRKEPKQSPTNSRYIDECGKQIMIYKDGYVDRQSKAVYDGNIIINKDGTVSLSSPWVKQGLIRVTNDGKLDKRYEIMQSVIDRSQKLTTKEIRAPYDQTKARNENEQKGNDNTGLEADHQASLYMVTELLKHKPGRRNTDEIIKEQCRSIPFEMIPKIHY</sequence>
<comment type="caution">
    <text evidence="11">The sequence shown here is derived from an EMBL/GenBank/DDBJ whole genome shotgun (WGS) entry which is preliminary data.</text>
</comment>
<evidence type="ECO:0000259" key="10">
    <source>
        <dbReference type="PROSITE" id="PS50053"/>
    </source>
</evidence>
<feature type="region of interest" description="Disordered" evidence="9">
    <location>
        <begin position="162"/>
        <end position="187"/>
    </location>
</feature>
<comment type="similarity">
    <text evidence="3">Belongs to the ubiquitin family.</text>
</comment>
<feature type="compositionally biased region" description="Basic and acidic residues" evidence="9">
    <location>
        <begin position="162"/>
        <end position="179"/>
    </location>
</feature>
<evidence type="ECO:0000256" key="7">
    <source>
        <dbReference type="ARBA" id="ARBA00022843"/>
    </source>
</evidence>
<keyword evidence="5" id="KW-1017">Isopeptide bond</keyword>
<evidence type="ECO:0000256" key="5">
    <source>
        <dbReference type="ARBA" id="ARBA00022499"/>
    </source>
</evidence>
<evidence type="ECO:0000256" key="8">
    <source>
        <dbReference type="ARBA" id="ARBA00023242"/>
    </source>
</evidence>
<gene>
    <name evidence="11" type="ORF">EZS28_023274</name>
</gene>
<dbReference type="PROSITE" id="PS50053">
    <property type="entry name" value="UBIQUITIN_2"/>
    <property type="match status" value="1"/>
</dbReference>
<dbReference type="GO" id="GO:0005634">
    <property type="term" value="C:nucleus"/>
    <property type="evidence" value="ECO:0007669"/>
    <property type="project" value="UniProtKB-SubCell"/>
</dbReference>
<dbReference type="Gene3D" id="3.10.20.90">
    <property type="entry name" value="Phosphatidylinositol 3-kinase Catalytic Subunit, Chain A, domain 1"/>
    <property type="match status" value="1"/>
</dbReference>
<dbReference type="PANTHER" id="PTHR10666">
    <property type="entry name" value="UBIQUITIN"/>
    <property type="match status" value="1"/>
</dbReference>
<dbReference type="PRINTS" id="PR00348">
    <property type="entry name" value="UBIQUITIN"/>
</dbReference>
<proteinExistence type="inferred from homology"/>
<reference evidence="11 12" key="1">
    <citation type="submission" date="2019-03" db="EMBL/GenBank/DDBJ databases">
        <title>Single cell metagenomics reveals metabolic interactions within the superorganism composed of flagellate Streblomastix strix and complex community of Bacteroidetes bacteria on its surface.</title>
        <authorList>
            <person name="Treitli S.C."/>
            <person name="Kolisko M."/>
            <person name="Husnik F."/>
            <person name="Keeling P."/>
            <person name="Hampl V."/>
        </authorList>
    </citation>
    <scope>NUCLEOTIDE SEQUENCE [LARGE SCALE GENOMIC DNA]</scope>
    <source>
        <strain evidence="11">ST1C</strain>
    </source>
</reference>
<dbReference type="InterPro" id="IPR050158">
    <property type="entry name" value="Ubiquitin_ubiquitin-like"/>
</dbReference>
<evidence type="ECO:0000256" key="2">
    <source>
        <dbReference type="ARBA" id="ARBA00004496"/>
    </source>
</evidence>
<dbReference type="FunFam" id="3.10.20.90:FF:000469">
    <property type="entry name" value="Polyubiquitin-C"/>
    <property type="match status" value="1"/>
</dbReference>
<keyword evidence="4" id="KW-0963">Cytoplasm</keyword>
<evidence type="ECO:0000256" key="6">
    <source>
        <dbReference type="ARBA" id="ARBA00022737"/>
    </source>
</evidence>
<comment type="subcellular location">
    <subcellularLocation>
        <location evidence="2">Cytoplasm</location>
    </subcellularLocation>
    <subcellularLocation>
        <location evidence="1">Nucleus</location>
    </subcellularLocation>
</comment>
<keyword evidence="8" id="KW-0539">Nucleus</keyword>
<evidence type="ECO:0000256" key="4">
    <source>
        <dbReference type="ARBA" id="ARBA00022490"/>
    </source>
</evidence>
<dbReference type="SUPFAM" id="SSF54236">
    <property type="entry name" value="Ubiquitin-like"/>
    <property type="match status" value="1"/>
</dbReference>
<accession>A0A5J4VF13</accession>
<keyword evidence="7" id="KW-0832">Ubl conjugation</keyword>
<dbReference type="GO" id="GO:0005737">
    <property type="term" value="C:cytoplasm"/>
    <property type="evidence" value="ECO:0007669"/>
    <property type="project" value="UniProtKB-SubCell"/>
</dbReference>
<feature type="domain" description="Ubiquitin-like" evidence="10">
    <location>
        <begin position="1"/>
        <end position="73"/>
    </location>
</feature>
<dbReference type="InterPro" id="IPR029071">
    <property type="entry name" value="Ubiquitin-like_domsf"/>
</dbReference>
<keyword evidence="6" id="KW-0677">Repeat</keyword>
<dbReference type="EMBL" id="SNRW01007467">
    <property type="protein sequence ID" value="KAA6381198.1"/>
    <property type="molecule type" value="Genomic_DNA"/>
</dbReference>
<evidence type="ECO:0000313" key="11">
    <source>
        <dbReference type="EMBL" id="KAA6381198.1"/>
    </source>
</evidence>
<evidence type="ECO:0000256" key="1">
    <source>
        <dbReference type="ARBA" id="ARBA00004123"/>
    </source>
</evidence>
<dbReference type="Pfam" id="PF00240">
    <property type="entry name" value="ubiquitin"/>
    <property type="match status" value="1"/>
</dbReference>
<dbReference type="Proteomes" id="UP000324800">
    <property type="component" value="Unassembled WGS sequence"/>
</dbReference>
<dbReference type="InterPro" id="IPR019956">
    <property type="entry name" value="Ubiquitin_dom"/>
</dbReference>
<evidence type="ECO:0000256" key="3">
    <source>
        <dbReference type="ARBA" id="ARBA00008430"/>
    </source>
</evidence>
<dbReference type="SMART" id="SM00213">
    <property type="entry name" value="UBQ"/>
    <property type="match status" value="1"/>
</dbReference>
<evidence type="ECO:0000313" key="12">
    <source>
        <dbReference type="Proteomes" id="UP000324800"/>
    </source>
</evidence>
<dbReference type="AlphaFoldDB" id="A0A5J4VF13"/>
<dbReference type="InterPro" id="IPR000626">
    <property type="entry name" value="Ubiquitin-like_dom"/>
</dbReference>